<organism evidence="2 3">
    <name type="scientific">Paracoccus rhizosphaerae</name>
    <dbReference type="NCBI Taxonomy" id="1133347"/>
    <lineage>
        <taxon>Bacteria</taxon>
        <taxon>Pseudomonadati</taxon>
        <taxon>Pseudomonadota</taxon>
        <taxon>Alphaproteobacteria</taxon>
        <taxon>Rhodobacterales</taxon>
        <taxon>Paracoccaceae</taxon>
        <taxon>Paracoccus</taxon>
    </lineage>
</organism>
<accession>A0ABV6CDY1</accession>
<feature type="transmembrane region" description="Helical" evidence="1">
    <location>
        <begin position="104"/>
        <end position="121"/>
    </location>
</feature>
<proteinExistence type="predicted"/>
<dbReference type="RefSeq" id="WP_265505363.1">
    <property type="nucleotide sequence ID" value="NZ_JAOTBE010000002.1"/>
</dbReference>
<keyword evidence="3" id="KW-1185">Reference proteome</keyword>
<keyword evidence="1" id="KW-1133">Transmembrane helix</keyword>
<name>A0ABV6CDY1_9RHOB</name>
<evidence type="ECO:0000256" key="1">
    <source>
        <dbReference type="SAM" id="Phobius"/>
    </source>
</evidence>
<keyword evidence="1" id="KW-0472">Membrane</keyword>
<protein>
    <submittedName>
        <fullName evidence="2">Uncharacterized protein</fullName>
    </submittedName>
</protein>
<sequence>MPGKRLLLPVLIVLLPIAVALTWHAPSDTKAFFSEAGPIERLSAGFLLLSFAWLALRRDASRWHQVVLILAAALRELDWDKAFTERGVLSLGLYTGDHPMGQKLAGAAVLVVLVWAVQRLLRRDLRPWLVGLRRGVGTSWAMLAAVLLYVMAKTLDGLGRKLAPLGVETSQQLNEVAGRSEEVLELFGAILILWIVAISRR</sequence>
<feature type="transmembrane region" description="Helical" evidence="1">
    <location>
        <begin position="183"/>
        <end position="199"/>
    </location>
</feature>
<dbReference type="EMBL" id="JBHLWQ010000010">
    <property type="protein sequence ID" value="MFC0198942.1"/>
    <property type="molecule type" value="Genomic_DNA"/>
</dbReference>
<feature type="transmembrane region" description="Helical" evidence="1">
    <location>
        <begin position="133"/>
        <end position="152"/>
    </location>
</feature>
<dbReference type="Proteomes" id="UP001589795">
    <property type="component" value="Unassembled WGS sequence"/>
</dbReference>
<evidence type="ECO:0000313" key="2">
    <source>
        <dbReference type="EMBL" id="MFC0198942.1"/>
    </source>
</evidence>
<gene>
    <name evidence="2" type="ORF">ACFFIZ_00905</name>
</gene>
<keyword evidence="1" id="KW-0812">Transmembrane</keyword>
<comment type="caution">
    <text evidence="2">The sequence shown here is derived from an EMBL/GenBank/DDBJ whole genome shotgun (WGS) entry which is preliminary data.</text>
</comment>
<reference evidence="2 3" key="1">
    <citation type="submission" date="2024-09" db="EMBL/GenBank/DDBJ databases">
        <authorList>
            <person name="Sun Q."/>
            <person name="Mori K."/>
        </authorList>
    </citation>
    <scope>NUCLEOTIDE SEQUENCE [LARGE SCALE GENOMIC DNA]</scope>
    <source>
        <strain evidence="2 3">CCM 7904</strain>
    </source>
</reference>
<evidence type="ECO:0000313" key="3">
    <source>
        <dbReference type="Proteomes" id="UP001589795"/>
    </source>
</evidence>